<evidence type="ECO:0000313" key="1">
    <source>
        <dbReference type="EMBL" id="AFY02603.1"/>
    </source>
</evidence>
<accession>K7YY42</accession>
<evidence type="ECO:0000313" key="2">
    <source>
        <dbReference type="Proteomes" id="UP000010074"/>
    </source>
</evidence>
<dbReference type="EMBL" id="CP002930">
    <property type="protein sequence ID" value="AFY02603.1"/>
    <property type="molecule type" value="Genomic_DNA"/>
</dbReference>
<dbReference type="AlphaFoldDB" id="K7YY42"/>
<name>K7YY42_BDEBC</name>
<reference evidence="1 2" key="1">
    <citation type="journal article" date="2012" name="BMC Genomics">
        <title>Genome analysis of a simultaneously predatory and prey-independent, novel Bdellovibrio bacteriovorus from the River Tiber, supports in silico predictions of both ancient and recent lateral gene transfer from diverse bacteria.</title>
        <authorList>
            <person name="Hobley L."/>
            <person name="Lerner T.R."/>
            <person name="Williams L.E."/>
            <person name="Lambert C."/>
            <person name="Till R."/>
            <person name="Milner D.S."/>
            <person name="Basford S.M."/>
            <person name="Capeness M.J."/>
            <person name="Fenton A.K."/>
            <person name="Atterbury R.J."/>
            <person name="Harris M.A."/>
            <person name="Sockett R.E."/>
        </authorList>
    </citation>
    <scope>NUCLEOTIDE SEQUENCE [LARGE SCALE GENOMIC DNA]</scope>
    <source>
        <strain evidence="1 2">Tiberius</strain>
    </source>
</reference>
<sequence>MSTLIFVHGNSWEDEPIINAIPDYVKIIPAASKIVFHVLR</sequence>
<dbReference type="KEGG" id="bbat:Bdt_2928"/>
<organism evidence="1 2">
    <name type="scientific">Bdellovibrio bacteriovorus str. Tiberius</name>
    <dbReference type="NCBI Taxonomy" id="1069642"/>
    <lineage>
        <taxon>Bacteria</taxon>
        <taxon>Pseudomonadati</taxon>
        <taxon>Bdellovibrionota</taxon>
        <taxon>Bdellovibrionia</taxon>
        <taxon>Bdellovibrionales</taxon>
        <taxon>Pseudobdellovibrionaceae</taxon>
        <taxon>Bdellovibrio</taxon>
    </lineage>
</organism>
<dbReference type="HOGENOM" id="CLU_3285537_0_0_7"/>
<dbReference type="Proteomes" id="UP000010074">
    <property type="component" value="Chromosome"/>
</dbReference>
<protein>
    <submittedName>
        <fullName evidence="1">Uncharacterized protein</fullName>
    </submittedName>
</protein>
<dbReference type="STRING" id="1069642.Bdt_2928"/>
<proteinExistence type="predicted"/>
<gene>
    <name evidence="1" type="ORF">Bdt_2928</name>
</gene>